<dbReference type="CDD" id="cd02511">
    <property type="entry name" value="Beta4Glucosyltransferase"/>
    <property type="match status" value="1"/>
</dbReference>
<dbReference type="EMBL" id="JPWB01000009">
    <property type="protein sequence ID" value="RCK19814.1"/>
    <property type="molecule type" value="Genomic_DNA"/>
</dbReference>
<reference evidence="4 5" key="1">
    <citation type="submission" date="2014-07" db="EMBL/GenBank/DDBJ databases">
        <title>Draft genome sequence of Thalassospira profundimaris R8-17.</title>
        <authorList>
            <person name="Lai Q."/>
            <person name="Shao Z."/>
        </authorList>
    </citation>
    <scope>NUCLEOTIDE SEQUENCE [LARGE SCALE GENOMIC DNA]</scope>
    <source>
        <strain evidence="4 5">R8-17</strain>
    </source>
</reference>
<accession>A0A367V3Q7</accession>
<evidence type="ECO:0000259" key="3">
    <source>
        <dbReference type="Pfam" id="PF00535"/>
    </source>
</evidence>
<evidence type="ECO:0000256" key="2">
    <source>
        <dbReference type="SAM" id="Phobius"/>
    </source>
</evidence>
<proteinExistence type="inferred from homology"/>
<feature type="domain" description="Glycosyltransferase 2-like" evidence="3">
    <location>
        <begin position="9"/>
        <end position="93"/>
    </location>
</feature>
<evidence type="ECO:0000313" key="5">
    <source>
        <dbReference type="Proteomes" id="UP000253061"/>
    </source>
</evidence>
<dbReference type="SUPFAM" id="SSF53448">
    <property type="entry name" value="Nucleotide-diphospho-sugar transferases"/>
    <property type="match status" value="1"/>
</dbReference>
<keyword evidence="2" id="KW-1133">Transmembrane helix</keyword>
<comment type="caution">
    <text evidence="4">The sequence shown here is derived from an EMBL/GenBank/DDBJ whole genome shotgun (WGS) entry which is preliminary data.</text>
</comment>
<dbReference type="RefSeq" id="WP_062956206.1">
    <property type="nucleotide sequence ID" value="NZ_JPWB01000009.1"/>
</dbReference>
<dbReference type="Pfam" id="PF00535">
    <property type="entry name" value="Glycos_transf_2"/>
    <property type="match status" value="1"/>
</dbReference>
<keyword evidence="2" id="KW-0812">Transmembrane</keyword>
<evidence type="ECO:0000256" key="1">
    <source>
        <dbReference type="ARBA" id="ARBA00038494"/>
    </source>
</evidence>
<dbReference type="Proteomes" id="UP000253061">
    <property type="component" value="Unassembled WGS sequence"/>
</dbReference>
<keyword evidence="4" id="KW-0808">Transferase</keyword>
<dbReference type="Gene3D" id="3.90.550.10">
    <property type="entry name" value="Spore Coat Polysaccharide Biosynthesis Protein SpsA, Chain A"/>
    <property type="match status" value="1"/>
</dbReference>
<name>A0A367V3Q7_9PROT</name>
<comment type="similarity">
    <text evidence="1">Belongs to the glycosyltransferase 2 family. WaaE/KdtX subfamily.</text>
</comment>
<dbReference type="InterPro" id="IPR001173">
    <property type="entry name" value="Glyco_trans_2-like"/>
</dbReference>
<evidence type="ECO:0000313" key="4">
    <source>
        <dbReference type="EMBL" id="RCK19814.1"/>
    </source>
</evidence>
<gene>
    <name evidence="4" type="ORF">TH6_17505</name>
</gene>
<keyword evidence="2" id="KW-0472">Membrane</keyword>
<sequence length="254" mass="28633">MSDKKPRISVVICAHNEEERLPSCLEKVTCADEIVVICDKCTDKTEDIAKGFGAKTVVGSWDIEGDRRNRAIAEASGDWIFELDADEHINAELAAAIPEAVFSDKFDSYLIPVDNYVGKRLVRYGWGASFGTSAVWRLYRKGCKNWGDERVHPSFELTGQKGPRLDGALVHFVDRNISDMIRRFDSYTSARAADLRATGKIGSFAHNFRRIISRFWRCFISRKGYKEGGLGFLIALLAALFPMVSYLKARYDDE</sequence>
<dbReference type="GO" id="GO:0016740">
    <property type="term" value="F:transferase activity"/>
    <property type="evidence" value="ECO:0007669"/>
    <property type="project" value="UniProtKB-KW"/>
</dbReference>
<dbReference type="InterPro" id="IPR029044">
    <property type="entry name" value="Nucleotide-diphossugar_trans"/>
</dbReference>
<feature type="transmembrane region" description="Helical" evidence="2">
    <location>
        <begin position="229"/>
        <end position="247"/>
    </location>
</feature>
<organism evidence="4 5">
    <name type="scientific">Thalassospira profundimaris</name>
    <dbReference type="NCBI Taxonomy" id="502049"/>
    <lineage>
        <taxon>Bacteria</taxon>
        <taxon>Pseudomonadati</taxon>
        <taxon>Pseudomonadota</taxon>
        <taxon>Alphaproteobacteria</taxon>
        <taxon>Rhodospirillales</taxon>
        <taxon>Thalassospiraceae</taxon>
        <taxon>Thalassospira</taxon>
    </lineage>
</organism>
<dbReference type="AlphaFoldDB" id="A0A367V3Q7"/>
<dbReference type="PANTHER" id="PTHR43630">
    <property type="entry name" value="POLY-BETA-1,6-N-ACETYL-D-GLUCOSAMINE SYNTHASE"/>
    <property type="match status" value="1"/>
</dbReference>
<dbReference type="PANTHER" id="PTHR43630:SF2">
    <property type="entry name" value="GLYCOSYLTRANSFERASE"/>
    <property type="match status" value="1"/>
</dbReference>
<protein>
    <submittedName>
        <fullName evidence="4">Glycosyl transferase</fullName>
    </submittedName>
</protein>